<reference evidence="1 2" key="1">
    <citation type="submission" date="2021-06" db="EMBL/GenBank/DDBJ databases">
        <title>Differences between aerobic and microaerobic xylene degrading microbial communities.</title>
        <authorList>
            <person name="Banerjee S."/>
            <person name="Tancsics A."/>
        </authorList>
    </citation>
    <scope>NUCLEOTIDE SEQUENCE [LARGE SCALE GENOMIC DNA]</scope>
    <source>
        <strain evidence="1 2">MAP12</strain>
    </source>
</reference>
<evidence type="ECO:0000313" key="1">
    <source>
        <dbReference type="EMBL" id="MBV2133293.1"/>
    </source>
</evidence>
<accession>A0ABS6MWW4</accession>
<sequence>MSAPTQRSQPNDRKIDTRAAAEWYAAATAFIRTLRRRYDVRPQAEGLDSFRWLDAAELNEAAAHWAVLEHRRTELGMSPGRWLHDRERDERLAPPTFLPASTVRATFRHETGWVYTQRLLLSPYALSEPAKGWLEQHDAHCEALPEQDGQPAGWEVRLPDTLTCRLLSGRGQRIHAYLADGSSLRCRAGSLTLVPNGCDVAMARPRKKRADAIDWNSAALILAEHYLWVNNP</sequence>
<comment type="caution">
    <text evidence="1">The sequence shown here is derived from an EMBL/GenBank/DDBJ whole genome shotgun (WGS) entry which is preliminary data.</text>
</comment>
<protein>
    <submittedName>
        <fullName evidence="1">Uncharacterized protein</fullName>
    </submittedName>
</protein>
<organism evidence="1 2">
    <name type="scientific">Geopseudomonas aromaticivorans</name>
    <dbReference type="NCBI Taxonomy" id="2849492"/>
    <lineage>
        <taxon>Bacteria</taxon>
        <taxon>Pseudomonadati</taxon>
        <taxon>Pseudomonadota</taxon>
        <taxon>Gammaproteobacteria</taxon>
        <taxon>Pseudomonadales</taxon>
        <taxon>Pseudomonadaceae</taxon>
        <taxon>Geopseudomonas</taxon>
    </lineage>
</organism>
<dbReference type="EMBL" id="JAHRGL010000023">
    <property type="protein sequence ID" value="MBV2133293.1"/>
    <property type="molecule type" value="Genomic_DNA"/>
</dbReference>
<gene>
    <name evidence="1" type="ORF">KRX52_10850</name>
</gene>
<keyword evidence="2" id="KW-1185">Reference proteome</keyword>
<dbReference type="Proteomes" id="UP000813068">
    <property type="component" value="Unassembled WGS sequence"/>
</dbReference>
<dbReference type="RefSeq" id="WP_217681746.1">
    <property type="nucleotide sequence ID" value="NZ_JAHRGL010000023.1"/>
</dbReference>
<name>A0ABS6MWW4_9GAMM</name>
<proteinExistence type="predicted"/>
<evidence type="ECO:0000313" key="2">
    <source>
        <dbReference type="Proteomes" id="UP000813068"/>
    </source>
</evidence>